<keyword evidence="3" id="KW-1185">Reference proteome</keyword>
<sequence>MSWKSLTSAALIASIAEDASLMSLAEAAAHLTARDIIIAEYGEPGAAYQRKYCEVWNVKKDFPWFPADKMLINKDFKKVLGVAFRKLQERGQHTEIKTFDGCYNHRLSVGLKVLSLHAWALAIDMNAKENPLKGAVRWSAGFLQTMRECGIYCGADWKRKDGMHFAMFNG</sequence>
<comment type="caution">
    <text evidence="2">The sequence shown here is derived from an EMBL/GenBank/DDBJ whole genome shotgun (WGS) entry which is preliminary data.</text>
</comment>
<evidence type="ECO:0000313" key="2">
    <source>
        <dbReference type="EMBL" id="MFC4261914.1"/>
    </source>
</evidence>
<dbReference type="Proteomes" id="UP001595907">
    <property type="component" value="Unassembled WGS sequence"/>
</dbReference>
<name>A0ABV8QSM9_9BACT</name>
<feature type="domain" description="Peptidase M15C" evidence="1">
    <location>
        <begin position="113"/>
        <end position="166"/>
    </location>
</feature>
<gene>
    <name evidence="2" type="ORF">ACFOWM_03425</name>
</gene>
<dbReference type="SUPFAM" id="SSF55166">
    <property type="entry name" value="Hedgehog/DD-peptidase"/>
    <property type="match status" value="1"/>
</dbReference>
<dbReference type="InterPro" id="IPR039561">
    <property type="entry name" value="Peptidase_M15C"/>
</dbReference>
<evidence type="ECO:0000259" key="1">
    <source>
        <dbReference type="Pfam" id="PF13539"/>
    </source>
</evidence>
<dbReference type="RefSeq" id="WP_379707074.1">
    <property type="nucleotide sequence ID" value="NZ_JBHSCZ010000001.1"/>
</dbReference>
<proteinExistence type="predicted"/>
<protein>
    <submittedName>
        <fullName evidence="2">M15 family metallopeptidase</fullName>
        <ecNumber evidence="2">3.4.-.-</ecNumber>
    </submittedName>
</protein>
<organism evidence="2 3">
    <name type="scientific">Ferruginibacter yonginensis</name>
    <dbReference type="NCBI Taxonomy" id="1310416"/>
    <lineage>
        <taxon>Bacteria</taxon>
        <taxon>Pseudomonadati</taxon>
        <taxon>Bacteroidota</taxon>
        <taxon>Chitinophagia</taxon>
        <taxon>Chitinophagales</taxon>
        <taxon>Chitinophagaceae</taxon>
        <taxon>Ferruginibacter</taxon>
    </lineage>
</organism>
<dbReference type="GO" id="GO:0016787">
    <property type="term" value="F:hydrolase activity"/>
    <property type="evidence" value="ECO:0007669"/>
    <property type="project" value="UniProtKB-KW"/>
</dbReference>
<accession>A0ABV8QSM9</accession>
<dbReference type="EMBL" id="JBHSCZ010000001">
    <property type="protein sequence ID" value="MFC4261914.1"/>
    <property type="molecule type" value="Genomic_DNA"/>
</dbReference>
<keyword evidence="2" id="KW-0378">Hydrolase</keyword>
<dbReference type="EC" id="3.4.-.-" evidence="2"/>
<dbReference type="Gene3D" id="3.30.1380.10">
    <property type="match status" value="1"/>
</dbReference>
<reference evidence="3" key="1">
    <citation type="journal article" date="2019" name="Int. J. Syst. Evol. Microbiol.">
        <title>The Global Catalogue of Microorganisms (GCM) 10K type strain sequencing project: providing services to taxonomists for standard genome sequencing and annotation.</title>
        <authorList>
            <consortium name="The Broad Institute Genomics Platform"/>
            <consortium name="The Broad Institute Genome Sequencing Center for Infectious Disease"/>
            <person name="Wu L."/>
            <person name="Ma J."/>
        </authorList>
    </citation>
    <scope>NUCLEOTIDE SEQUENCE [LARGE SCALE GENOMIC DNA]</scope>
    <source>
        <strain evidence="3">CECT 8289</strain>
    </source>
</reference>
<dbReference type="Pfam" id="PF13539">
    <property type="entry name" value="Peptidase_M15_4"/>
    <property type="match status" value="1"/>
</dbReference>
<evidence type="ECO:0000313" key="3">
    <source>
        <dbReference type="Proteomes" id="UP001595907"/>
    </source>
</evidence>
<dbReference type="InterPro" id="IPR009045">
    <property type="entry name" value="Zn_M74/Hedgehog-like"/>
</dbReference>